<sequence>MLYLLNTEGVNTFSEMENRAPPKNKPLKSCRAKELEFGSAKKVVEAAKKKIAQLQLKTERLGKKLSKVTSSKLQTLIELGSSKDAT</sequence>
<reference evidence="1 2" key="1">
    <citation type="journal article" date="2019" name="G3 (Bethesda)">
        <title>Sequencing of a Wild Apple (Malus baccata) Genome Unravels the Differences Between Cultivated and Wild Apple Species Regarding Disease Resistance and Cold Tolerance.</title>
        <authorList>
            <person name="Chen X."/>
        </authorList>
    </citation>
    <scope>NUCLEOTIDE SEQUENCE [LARGE SCALE GENOMIC DNA]</scope>
    <source>
        <strain evidence="2">cv. Shandingzi</strain>
        <tissue evidence="1">Leaves</tissue>
    </source>
</reference>
<gene>
    <name evidence="1" type="ORF">C1H46_027313</name>
</gene>
<evidence type="ECO:0000313" key="2">
    <source>
        <dbReference type="Proteomes" id="UP000315295"/>
    </source>
</evidence>
<name>A0A540LL20_MALBA</name>
<comment type="caution">
    <text evidence="1">The sequence shown here is derived from an EMBL/GenBank/DDBJ whole genome shotgun (WGS) entry which is preliminary data.</text>
</comment>
<accession>A0A540LL20</accession>
<dbReference type="EMBL" id="VIEB01000546">
    <property type="protein sequence ID" value="TQD87173.1"/>
    <property type="molecule type" value="Genomic_DNA"/>
</dbReference>
<proteinExistence type="predicted"/>
<protein>
    <submittedName>
        <fullName evidence="1">Uncharacterized protein</fullName>
    </submittedName>
</protein>
<organism evidence="1 2">
    <name type="scientific">Malus baccata</name>
    <name type="common">Siberian crab apple</name>
    <name type="synonym">Pyrus baccata</name>
    <dbReference type="NCBI Taxonomy" id="106549"/>
    <lineage>
        <taxon>Eukaryota</taxon>
        <taxon>Viridiplantae</taxon>
        <taxon>Streptophyta</taxon>
        <taxon>Embryophyta</taxon>
        <taxon>Tracheophyta</taxon>
        <taxon>Spermatophyta</taxon>
        <taxon>Magnoliopsida</taxon>
        <taxon>eudicotyledons</taxon>
        <taxon>Gunneridae</taxon>
        <taxon>Pentapetalae</taxon>
        <taxon>rosids</taxon>
        <taxon>fabids</taxon>
        <taxon>Rosales</taxon>
        <taxon>Rosaceae</taxon>
        <taxon>Amygdaloideae</taxon>
        <taxon>Maleae</taxon>
        <taxon>Malus</taxon>
    </lineage>
</organism>
<evidence type="ECO:0000313" key="1">
    <source>
        <dbReference type="EMBL" id="TQD87173.1"/>
    </source>
</evidence>
<keyword evidence="2" id="KW-1185">Reference proteome</keyword>
<dbReference type="AlphaFoldDB" id="A0A540LL20"/>
<dbReference type="Proteomes" id="UP000315295">
    <property type="component" value="Unassembled WGS sequence"/>
</dbReference>